<feature type="domain" description="PTS EIIC type-2" evidence="15">
    <location>
        <begin position="286"/>
        <end position="650"/>
    </location>
</feature>
<keyword evidence="4" id="KW-0597">Phosphoprotein</keyword>
<dbReference type="GO" id="GO:0005886">
    <property type="term" value="C:plasma membrane"/>
    <property type="evidence" value="ECO:0007669"/>
    <property type="project" value="UniProtKB-SubCell"/>
</dbReference>
<feature type="transmembrane region" description="Helical" evidence="12">
    <location>
        <begin position="475"/>
        <end position="493"/>
    </location>
</feature>
<protein>
    <submittedName>
        <fullName evidence="16">PTS system fructose-specific IIABC component</fullName>
    </submittedName>
</protein>
<feature type="transmembrane region" description="Helical" evidence="12">
    <location>
        <begin position="334"/>
        <end position="358"/>
    </location>
</feature>
<feature type="domain" description="PTS EIIB type-2" evidence="14">
    <location>
        <begin position="167"/>
        <end position="262"/>
    </location>
</feature>
<dbReference type="SUPFAM" id="SSF52794">
    <property type="entry name" value="PTS system IIB component-like"/>
    <property type="match status" value="1"/>
</dbReference>
<dbReference type="Gene3D" id="3.40.50.2300">
    <property type="match status" value="1"/>
</dbReference>
<dbReference type="Pfam" id="PF00359">
    <property type="entry name" value="PTS_EIIA_2"/>
    <property type="match status" value="1"/>
</dbReference>
<dbReference type="PROSITE" id="PS51104">
    <property type="entry name" value="PTS_EIIC_TYPE_2"/>
    <property type="match status" value="1"/>
</dbReference>
<keyword evidence="9" id="KW-0418">Kinase</keyword>
<dbReference type="NCBIfam" id="TIGR01427">
    <property type="entry name" value="PTS_IIC_fructo"/>
    <property type="match status" value="1"/>
</dbReference>
<dbReference type="AlphaFoldDB" id="A0A0K1P740"/>
<dbReference type="STRING" id="216946.STURO_v1c08490"/>
<dbReference type="GO" id="GO:0090563">
    <property type="term" value="F:protein-phosphocysteine-sugar phosphotransferase activity"/>
    <property type="evidence" value="ECO:0007669"/>
    <property type="project" value="TreeGrafter"/>
</dbReference>
<dbReference type="CDD" id="cd00211">
    <property type="entry name" value="PTS_IIA_fru"/>
    <property type="match status" value="1"/>
</dbReference>
<dbReference type="GO" id="GO:0009401">
    <property type="term" value="P:phosphoenolpyruvate-dependent sugar phosphotransferase system"/>
    <property type="evidence" value="ECO:0007669"/>
    <property type="project" value="UniProtKB-KW"/>
</dbReference>
<evidence type="ECO:0000259" key="14">
    <source>
        <dbReference type="PROSITE" id="PS51099"/>
    </source>
</evidence>
<evidence type="ECO:0000256" key="6">
    <source>
        <dbReference type="ARBA" id="ARBA00022679"/>
    </source>
</evidence>
<accession>A0A0K1P740</accession>
<dbReference type="InterPro" id="IPR016152">
    <property type="entry name" value="PTrfase/Anion_transptr"/>
</dbReference>
<dbReference type="GO" id="GO:0005351">
    <property type="term" value="F:carbohydrate:proton symporter activity"/>
    <property type="evidence" value="ECO:0007669"/>
    <property type="project" value="InterPro"/>
</dbReference>
<keyword evidence="3" id="KW-1003">Cell membrane</keyword>
<evidence type="ECO:0000256" key="7">
    <source>
        <dbReference type="ARBA" id="ARBA00022683"/>
    </source>
</evidence>
<comment type="subcellular location">
    <subcellularLocation>
        <location evidence="1">Cell inner membrane</location>
        <topology evidence="1">Multi-pass membrane protein</topology>
    </subcellularLocation>
</comment>
<keyword evidence="17" id="KW-1185">Reference proteome</keyword>
<feature type="transmembrane region" description="Helical" evidence="12">
    <location>
        <begin position="577"/>
        <end position="596"/>
    </location>
</feature>
<sequence length="808" mass="89984">MRISEKNLLVFINKDFSSKEDILKFISEKSSEANFIKDADYVYKKFIERENLSSTGLQDGFAIPHIVVEGLIEPYIICIKNNRGVFWDSLDGKNTSFIISIILPKNDKSEEKDIISEITKKLYNKSFKEAIKKSQLTSQIEELLFLKHKYENNYVNIIPNQKENLKIVAVTSCLVGISHTYLAEQKLLNTLTKDGYQIRVETQGSRGVGTKLTDEEIKDADLVIIASDVPIDKTRFIGKKLYETKVINAIRNPSKLLNDAKLNATSYFEDLDFVLTCNDNLKQNSLLKHIVSGINYMIPILIIGGICLATSNGLSKAIWGFEAGPPISERPYNILSIIERIGVAAFTLMVPILAAFIASSIGGKVAIAPSVVGGFIGNDASNFIQLPGLPIVSTPMGFIGSIISGICVGYFSRWVNTWNLPRSLKTLMPIFFIPIVGGIGISIIFIYIIGAPVGLLMQGFSEFINYIFTNKTNSLSITILAGALIGAMASLDVGGPINKIAFITCILLVEVGIYEPMGCYAAAVPVAPISMGLSTIFMKRFFTTEERTIGISSILIGIIGVSEGAIPLVLKDPKKTVLCNVIGGSTSSALACLFSIKNNAGHGGPLVAILGSVPYGQQTFLFLFSTLVGVSITTLIYCFMLLYTNGRVGSLKETYVIYRKSQINLYKYKFKCIKCSLKYLKHNESFEKRKDLKNKLVNIKLECKAKLRVSKKVFNELNKDYIKSNSAQKKAIKNNFLKLRSIKKDKINKLRIKHSKINIENVNKSDLPSNFKQEKNNINNEYKSKYKEAQIKNYKKYVDKFKEVMHIY</sequence>
<keyword evidence="7" id="KW-0598">Phosphotransferase system</keyword>
<dbReference type="InterPro" id="IPR003353">
    <property type="entry name" value="PTS_IIB_fruc"/>
</dbReference>
<dbReference type="EMBL" id="CP012328">
    <property type="protein sequence ID" value="AKU80100.1"/>
    <property type="molecule type" value="Genomic_DNA"/>
</dbReference>
<feature type="transmembrane region" description="Helical" evidence="12">
    <location>
        <begin position="500"/>
        <end position="529"/>
    </location>
</feature>
<feature type="transmembrane region" description="Helical" evidence="12">
    <location>
        <begin position="396"/>
        <end position="415"/>
    </location>
</feature>
<evidence type="ECO:0000256" key="5">
    <source>
        <dbReference type="ARBA" id="ARBA00022597"/>
    </source>
</evidence>
<keyword evidence="6" id="KW-0808">Transferase</keyword>
<keyword evidence="11 12" id="KW-0472">Membrane</keyword>
<dbReference type="KEGG" id="stur:STURON_00854"/>
<dbReference type="PROSITE" id="PS51099">
    <property type="entry name" value="PTS_EIIB_TYPE_2"/>
    <property type="match status" value="1"/>
</dbReference>
<evidence type="ECO:0000256" key="10">
    <source>
        <dbReference type="ARBA" id="ARBA00022989"/>
    </source>
</evidence>
<feature type="transmembrane region" description="Helical" evidence="12">
    <location>
        <begin position="427"/>
        <end position="455"/>
    </location>
</feature>
<dbReference type="GO" id="GO:0022877">
    <property type="term" value="F:protein-N(PI)-phosphohistidine-fructose phosphotransferase system transporter activity"/>
    <property type="evidence" value="ECO:0007669"/>
    <property type="project" value="InterPro"/>
</dbReference>
<dbReference type="PROSITE" id="PS51094">
    <property type="entry name" value="PTS_EIIA_TYPE_2"/>
    <property type="match status" value="1"/>
</dbReference>
<dbReference type="InterPro" id="IPR003501">
    <property type="entry name" value="PTS_EIIB_2/3"/>
</dbReference>
<evidence type="ECO:0000313" key="16">
    <source>
        <dbReference type="EMBL" id="AKU80100.1"/>
    </source>
</evidence>
<dbReference type="NCBIfam" id="TIGR00829">
    <property type="entry name" value="FRU"/>
    <property type="match status" value="1"/>
</dbReference>
<dbReference type="CDD" id="cd05569">
    <property type="entry name" value="PTS_IIB_fructose"/>
    <property type="match status" value="1"/>
</dbReference>
<dbReference type="InterPro" id="IPR006327">
    <property type="entry name" value="PTS_IIC_fruc"/>
</dbReference>
<dbReference type="OrthoDB" id="9782569at2"/>
<evidence type="ECO:0000256" key="1">
    <source>
        <dbReference type="ARBA" id="ARBA00004429"/>
    </source>
</evidence>
<name>A0A0K1P740_9MOLU</name>
<feature type="domain" description="PTS EIIA type-2" evidence="13">
    <location>
        <begin position="1"/>
        <end position="147"/>
    </location>
</feature>
<dbReference type="Proteomes" id="UP000067243">
    <property type="component" value="Chromosome"/>
</dbReference>
<keyword evidence="2" id="KW-0813">Transport</keyword>
<keyword evidence="10 12" id="KW-1133">Transmembrane helix</keyword>
<dbReference type="InterPro" id="IPR002178">
    <property type="entry name" value="PTS_EIIA_type-2_dom"/>
</dbReference>
<dbReference type="InterPro" id="IPR036095">
    <property type="entry name" value="PTS_EIIB-like_sf"/>
</dbReference>
<evidence type="ECO:0000256" key="12">
    <source>
        <dbReference type="SAM" id="Phobius"/>
    </source>
</evidence>
<proteinExistence type="predicted"/>
<dbReference type="InterPro" id="IPR013011">
    <property type="entry name" value="PTS_EIIB_2"/>
</dbReference>
<dbReference type="InterPro" id="IPR050864">
    <property type="entry name" value="Bacterial_PTS_Sugar_Transport"/>
</dbReference>
<evidence type="ECO:0000256" key="9">
    <source>
        <dbReference type="ARBA" id="ARBA00022777"/>
    </source>
</evidence>
<evidence type="ECO:0000256" key="8">
    <source>
        <dbReference type="ARBA" id="ARBA00022692"/>
    </source>
</evidence>
<dbReference type="GO" id="GO:0016301">
    <property type="term" value="F:kinase activity"/>
    <property type="evidence" value="ECO:0007669"/>
    <property type="project" value="UniProtKB-KW"/>
</dbReference>
<dbReference type="SUPFAM" id="SSF55804">
    <property type="entry name" value="Phoshotransferase/anion transport protein"/>
    <property type="match status" value="1"/>
</dbReference>
<feature type="transmembrane region" description="Helical" evidence="12">
    <location>
        <begin position="620"/>
        <end position="643"/>
    </location>
</feature>
<evidence type="ECO:0000256" key="4">
    <source>
        <dbReference type="ARBA" id="ARBA00022553"/>
    </source>
</evidence>
<evidence type="ECO:0000256" key="2">
    <source>
        <dbReference type="ARBA" id="ARBA00022448"/>
    </source>
</evidence>
<dbReference type="RefSeq" id="WP_075048669.1">
    <property type="nucleotide sequence ID" value="NZ_CP012328.1"/>
</dbReference>
<evidence type="ECO:0000259" key="15">
    <source>
        <dbReference type="PROSITE" id="PS51104"/>
    </source>
</evidence>
<reference evidence="16 17" key="1">
    <citation type="journal article" date="2015" name="Genome Announc.">
        <title>Complete Genome Sequence of Spiroplasma turonicum Strain Tab4cT, a Parasite of a Horse Fly, Haematopota sp. (Diptera: Tabanidae).</title>
        <authorList>
            <person name="Davis R.E."/>
            <person name="Shao J."/>
            <person name="Zhao Y."/>
            <person name="Gasparich G.E."/>
            <person name="Gaynor B.J."/>
            <person name="Donofrio N."/>
        </authorList>
    </citation>
    <scope>NUCLEOTIDE SEQUENCE [LARGE SCALE GENOMIC DNA]</scope>
    <source>
        <strain evidence="16 17">Tab4c</strain>
    </source>
</reference>
<evidence type="ECO:0000256" key="3">
    <source>
        <dbReference type="ARBA" id="ARBA00022475"/>
    </source>
</evidence>
<dbReference type="Gene3D" id="3.40.930.10">
    <property type="entry name" value="Mannitol-specific EII, Chain A"/>
    <property type="match status" value="1"/>
</dbReference>
<dbReference type="PANTHER" id="PTHR30505">
    <property type="entry name" value="FRUCTOSE-LIKE PERMEASE"/>
    <property type="match status" value="1"/>
</dbReference>
<dbReference type="Pfam" id="PF02302">
    <property type="entry name" value="PTS_IIB"/>
    <property type="match status" value="1"/>
</dbReference>
<organism evidence="16 17">
    <name type="scientific">Spiroplasma turonicum</name>
    <dbReference type="NCBI Taxonomy" id="216946"/>
    <lineage>
        <taxon>Bacteria</taxon>
        <taxon>Bacillati</taxon>
        <taxon>Mycoplasmatota</taxon>
        <taxon>Mollicutes</taxon>
        <taxon>Entomoplasmatales</taxon>
        <taxon>Spiroplasmataceae</taxon>
        <taxon>Spiroplasma</taxon>
    </lineage>
</organism>
<gene>
    <name evidence="16" type="primary">fruA1</name>
    <name evidence="16" type="ORF">STURON_00854</name>
</gene>
<keyword evidence="5" id="KW-0762">Sugar transport</keyword>
<dbReference type="InterPro" id="IPR013014">
    <property type="entry name" value="PTS_EIIC_2"/>
</dbReference>
<dbReference type="PATRIC" id="fig|216946.3.peg.883"/>
<feature type="transmembrane region" description="Helical" evidence="12">
    <location>
        <begin position="294"/>
        <end position="314"/>
    </location>
</feature>
<evidence type="ECO:0000313" key="17">
    <source>
        <dbReference type="Proteomes" id="UP000067243"/>
    </source>
</evidence>
<evidence type="ECO:0000259" key="13">
    <source>
        <dbReference type="PROSITE" id="PS51094"/>
    </source>
</evidence>
<keyword evidence="8 12" id="KW-0812">Transmembrane</keyword>
<feature type="transmembrane region" description="Helical" evidence="12">
    <location>
        <begin position="549"/>
        <end position="570"/>
    </location>
</feature>
<dbReference type="PANTHER" id="PTHR30505:SF0">
    <property type="entry name" value="FRUCTOSE-LIKE PTS SYSTEM EIIBC COMPONENT-RELATED"/>
    <property type="match status" value="1"/>
</dbReference>
<evidence type="ECO:0000256" key="11">
    <source>
        <dbReference type="ARBA" id="ARBA00023136"/>
    </source>
</evidence>